<protein>
    <submittedName>
        <fullName evidence="1">DUF2254 domain-containing protein</fullName>
    </submittedName>
</protein>
<sequence>MWWPVWPETEGSLSPKYTNIHGGQNIDANYYYGFRQLMEVAVKALSPGINDPGTAILSLQVLGHLLKFRSEYYPKHAIVDRDNVSRIFVKERTFEEIFAECIYPIWDYGKHDRLLTMELHHILLLLWTQTTRPVFDKMLNEIRRSTMYQDIELGFKGT</sequence>
<accession>A0A7S9Q1H4</accession>
<dbReference type="InterPro" id="IPR018723">
    <property type="entry name" value="DUF2254_membrane"/>
</dbReference>
<evidence type="ECO:0000313" key="2">
    <source>
        <dbReference type="Proteomes" id="UP000594759"/>
    </source>
</evidence>
<gene>
    <name evidence="1" type="ORF">IZT61_04795</name>
</gene>
<organism evidence="1 2">
    <name type="scientific">Pedobacter endophyticus</name>
    <dbReference type="NCBI Taxonomy" id="2789740"/>
    <lineage>
        <taxon>Bacteria</taxon>
        <taxon>Pseudomonadati</taxon>
        <taxon>Bacteroidota</taxon>
        <taxon>Sphingobacteriia</taxon>
        <taxon>Sphingobacteriales</taxon>
        <taxon>Sphingobacteriaceae</taxon>
        <taxon>Pedobacter</taxon>
    </lineage>
</organism>
<proteinExistence type="predicted"/>
<keyword evidence="2" id="KW-1185">Reference proteome</keyword>
<evidence type="ECO:0000313" key="1">
    <source>
        <dbReference type="EMBL" id="QPH41781.1"/>
    </source>
</evidence>
<dbReference type="Proteomes" id="UP000594759">
    <property type="component" value="Chromosome"/>
</dbReference>
<dbReference type="Pfam" id="PF10011">
    <property type="entry name" value="DUF2254"/>
    <property type="match status" value="1"/>
</dbReference>
<dbReference type="AlphaFoldDB" id="A0A7S9Q1H4"/>
<dbReference type="EMBL" id="CP064939">
    <property type="protein sequence ID" value="QPH41781.1"/>
    <property type="molecule type" value="Genomic_DNA"/>
</dbReference>
<reference evidence="1 2" key="1">
    <citation type="submission" date="2020-11" db="EMBL/GenBank/DDBJ databases">
        <title>Pedobacter endophytica, an endophytic bacteria isolated form Carex pumila.</title>
        <authorList>
            <person name="Peng Y."/>
            <person name="Jiang L."/>
            <person name="Lee J."/>
        </authorList>
    </citation>
    <scope>NUCLEOTIDE SEQUENCE [LARGE SCALE GENOMIC DNA]</scope>
    <source>
        <strain evidence="1 2">JBR3-12</strain>
    </source>
</reference>
<name>A0A7S9Q1H4_9SPHI</name>
<dbReference type="KEGG" id="pex:IZT61_04795"/>